<accession>A0ABW4ZS04</accession>
<proteinExistence type="predicted"/>
<gene>
    <name evidence="1" type="ORF">ACFSJU_18395</name>
</gene>
<comment type="caution">
    <text evidence="1">The sequence shown here is derived from an EMBL/GenBank/DDBJ whole genome shotgun (WGS) entry which is preliminary data.</text>
</comment>
<sequence length="142" mass="15242">MKYPVLLCIILFLSSCTDQLLKEDPGTEPCPAMICTQEFRSIVVIFKNSAGSPISVKNFTSLIRRTGKTPQSGAVDTVHFKGNYAVVTDGDTKNLLSQGDTIDVSAVNPGTNQKKTAQFVVSGGKCACHIEKLSGPETIVFD</sequence>
<organism evidence="1 2">
    <name type="scientific">Paradesertivirga mongoliensis</name>
    <dbReference type="NCBI Taxonomy" id="2100740"/>
    <lineage>
        <taxon>Bacteria</taxon>
        <taxon>Pseudomonadati</taxon>
        <taxon>Bacteroidota</taxon>
        <taxon>Sphingobacteriia</taxon>
        <taxon>Sphingobacteriales</taxon>
        <taxon>Sphingobacteriaceae</taxon>
        <taxon>Paradesertivirga</taxon>
    </lineage>
</organism>
<protein>
    <submittedName>
        <fullName evidence="1">Uncharacterized protein</fullName>
    </submittedName>
</protein>
<evidence type="ECO:0000313" key="2">
    <source>
        <dbReference type="Proteomes" id="UP001597387"/>
    </source>
</evidence>
<dbReference type="RefSeq" id="WP_255901714.1">
    <property type="nucleotide sequence ID" value="NZ_JAFMZO010000002.1"/>
</dbReference>
<keyword evidence="2" id="KW-1185">Reference proteome</keyword>
<reference evidence="2" key="1">
    <citation type="journal article" date="2019" name="Int. J. Syst. Evol. Microbiol.">
        <title>The Global Catalogue of Microorganisms (GCM) 10K type strain sequencing project: providing services to taxonomists for standard genome sequencing and annotation.</title>
        <authorList>
            <consortium name="The Broad Institute Genomics Platform"/>
            <consortium name="The Broad Institute Genome Sequencing Center for Infectious Disease"/>
            <person name="Wu L."/>
            <person name="Ma J."/>
        </authorList>
    </citation>
    <scope>NUCLEOTIDE SEQUENCE [LARGE SCALE GENOMIC DNA]</scope>
    <source>
        <strain evidence="2">KCTC 42217</strain>
    </source>
</reference>
<dbReference type="Proteomes" id="UP001597387">
    <property type="component" value="Unassembled WGS sequence"/>
</dbReference>
<name>A0ABW4ZS04_9SPHI</name>
<dbReference type="PROSITE" id="PS51257">
    <property type="entry name" value="PROKAR_LIPOPROTEIN"/>
    <property type="match status" value="1"/>
</dbReference>
<dbReference type="EMBL" id="JBHUHZ010000004">
    <property type="protein sequence ID" value="MFD2164382.1"/>
    <property type="molecule type" value="Genomic_DNA"/>
</dbReference>
<evidence type="ECO:0000313" key="1">
    <source>
        <dbReference type="EMBL" id="MFD2164382.1"/>
    </source>
</evidence>